<reference evidence="3 4" key="1">
    <citation type="submission" date="2021-06" db="EMBL/GenBank/DDBJ databases">
        <title>Enterococcus alishanensis sp. nov., a novel lactic acid bacterium isolated from fresh coffee beans.</title>
        <authorList>
            <person name="Chen Y.-S."/>
        </authorList>
    </citation>
    <scope>NUCLEOTIDE SEQUENCE [LARGE SCALE GENOMIC DNA]</scope>
    <source>
        <strain evidence="3 4">ALS3</strain>
    </source>
</reference>
<dbReference type="CDD" id="cd24098">
    <property type="entry name" value="ASKHA_NBD_TobZ_N"/>
    <property type="match status" value="1"/>
</dbReference>
<evidence type="ECO:0000313" key="4">
    <source>
        <dbReference type="Proteomes" id="UP000774130"/>
    </source>
</evidence>
<accession>A0ABS6THV7</accession>
<dbReference type="Proteomes" id="UP000774130">
    <property type="component" value="Unassembled WGS sequence"/>
</dbReference>
<dbReference type="PANTHER" id="PTHR34847:SF1">
    <property type="entry name" value="NODULATION PROTEIN U"/>
    <property type="match status" value="1"/>
</dbReference>
<feature type="domain" description="Carbamoyltransferase" evidence="1">
    <location>
        <begin position="110"/>
        <end position="352"/>
    </location>
</feature>
<dbReference type="Pfam" id="PF02543">
    <property type="entry name" value="Carbam_trans_N"/>
    <property type="match status" value="1"/>
</dbReference>
<comment type="caution">
    <text evidence="3">The sequence shown here is derived from an EMBL/GenBank/DDBJ whole genome shotgun (WGS) entry which is preliminary data.</text>
</comment>
<dbReference type="InterPro" id="IPR031730">
    <property type="entry name" value="Carbam_trans_C"/>
</dbReference>
<dbReference type="InterPro" id="IPR051338">
    <property type="entry name" value="NodU/CmcH_Carbamoyltrnsfr"/>
</dbReference>
<organism evidence="3 4">
    <name type="scientific">Enterococcus alishanensis</name>
    <dbReference type="NCBI Taxonomy" id="1303817"/>
    <lineage>
        <taxon>Bacteria</taxon>
        <taxon>Bacillati</taxon>
        <taxon>Bacillota</taxon>
        <taxon>Bacilli</taxon>
        <taxon>Lactobacillales</taxon>
        <taxon>Enterococcaceae</taxon>
        <taxon>Enterococcus</taxon>
    </lineage>
</organism>
<dbReference type="PANTHER" id="PTHR34847">
    <property type="entry name" value="NODULATION PROTEIN U"/>
    <property type="match status" value="1"/>
</dbReference>
<keyword evidence="4" id="KW-1185">Reference proteome</keyword>
<evidence type="ECO:0008006" key="5">
    <source>
        <dbReference type="Google" id="ProtNLM"/>
    </source>
</evidence>
<gene>
    <name evidence="3" type="ORF">KUA55_17595</name>
</gene>
<name>A0ABS6THV7_9ENTE</name>
<protein>
    <recommendedName>
        <fullName evidence="5">Carbamoyl transferase</fullName>
    </recommendedName>
</protein>
<evidence type="ECO:0000313" key="3">
    <source>
        <dbReference type="EMBL" id="MBV7392471.1"/>
    </source>
</evidence>
<proteinExistence type="predicted"/>
<dbReference type="EMBL" id="JAHUZB010000013">
    <property type="protein sequence ID" value="MBV7392471.1"/>
    <property type="molecule type" value="Genomic_DNA"/>
</dbReference>
<evidence type="ECO:0000259" key="1">
    <source>
        <dbReference type="Pfam" id="PF02543"/>
    </source>
</evidence>
<feature type="domain" description="Carbamoyltransferase C-terminal" evidence="2">
    <location>
        <begin position="402"/>
        <end position="568"/>
    </location>
</feature>
<sequence length="577" mass="64971">MGNKKLILGINGWIEGSHDASAVLIESNDGDNKIIMGLEEEKVIGKKGLYDVFPVNSIKEILNTYKLNPKEISAVAIGWDYPKIYEQLNQTFPLSDKEILSVLFPDLADNSFEIPIHFVNHHYSHALSSYAISGFEKSIVLVIDGCGEEESTSLWMGDDSGISLLEKFDAESSLGFLFEATNTMLGFRTNESGKTMGLAGYGEPKYTNTLLKYFDDKLNTSLEFKKIFNKFNLLHKKELLLPFQEVCIRSWRYIFEYILKISPSESSNLDSFYSFPSELKNLAASIQKLVEILVLNYVDISLNSYNTNKICLSGGVALNCILNGKILENNLVEDIFVIPAANDAGVSLGAALECARKINGHFKISQFNPYIGKEYTDEEVKVFLNENKIEFEYVENASKKIANDLFKNNTVGLFQGRNEWGPRALGNRSIITLPKRGKLDFINKNVKERELGRPLAPSMLQDELVLFLEKEVKKYGKFMNIAYNSSINEDSIASIIHIDNTFRPQCVCENDNPTYFNQLEEIKSICGKSTIINTSLNKNSPIVFSLKQAIDLLKDSEISNLIINNKFIVGGDQWDLQ</sequence>
<evidence type="ECO:0000259" key="2">
    <source>
        <dbReference type="Pfam" id="PF16861"/>
    </source>
</evidence>
<dbReference type="InterPro" id="IPR003696">
    <property type="entry name" value="Carbtransf_dom"/>
</dbReference>
<dbReference type="RefSeq" id="WP_218327685.1">
    <property type="nucleotide sequence ID" value="NZ_JAHUZB010000013.1"/>
</dbReference>
<dbReference type="Pfam" id="PF16861">
    <property type="entry name" value="Carbam_trans_C"/>
    <property type="match status" value="1"/>
</dbReference>